<reference evidence="2 3" key="1">
    <citation type="journal article" date="2014" name="Mol. Plant">
        <title>Chromosome Scale Genome Assembly and Transcriptome Profiling of Nannochloropsis gaditana in Nitrogen Depletion.</title>
        <authorList>
            <person name="Corteggiani Carpinelli E."/>
            <person name="Telatin A."/>
            <person name="Vitulo N."/>
            <person name="Forcato C."/>
            <person name="D'Angelo M."/>
            <person name="Schiavon R."/>
            <person name="Vezzi A."/>
            <person name="Giacometti G.M."/>
            <person name="Morosinotto T."/>
            <person name="Valle G."/>
        </authorList>
    </citation>
    <scope>NUCLEOTIDE SEQUENCE [LARGE SCALE GENOMIC DNA]</scope>
    <source>
        <strain evidence="2 3">B-31</strain>
    </source>
</reference>
<dbReference type="InterPro" id="IPR049588">
    <property type="entry name" value="DHX8_GH2-like"/>
</dbReference>
<proteinExistence type="predicted"/>
<keyword evidence="2" id="KW-0378">Hydrolase</keyword>
<dbReference type="CDD" id="cd21691">
    <property type="entry name" value="GH2-like_DHX8"/>
    <property type="match status" value="1"/>
</dbReference>
<dbReference type="Proteomes" id="UP000019335">
    <property type="component" value="Unassembled WGS sequence"/>
</dbReference>
<keyword evidence="2" id="KW-0547">Nucleotide-binding</keyword>
<feature type="region of interest" description="Disordered" evidence="1">
    <location>
        <begin position="81"/>
        <end position="104"/>
    </location>
</feature>
<dbReference type="OrthoDB" id="10253254at2759"/>
<keyword evidence="2" id="KW-0067">ATP-binding</keyword>
<comment type="caution">
    <text evidence="2">The sequence shown here is derived from an EMBL/GenBank/DDBJ whole genome shotgun (WGS) entry which is preliminary data.</text>
</comment>
<protein>
    <submittedName>
        <fullName evidence="2">Atp-dependent rna helicase dhx8</fullName>
    </submittedName>
</protein>
<accession>W7TCI3</accession>
<evidence type="ECO:0000313" key="2">
    <source>
        <dbReference type="EMBL" id="EWM21258.1"/>
    </source>
</evidence>
<evidence type="ECO:0000256" key="1">
    <source>
        <dbReference type="SAM" id="MobiDB-lite"/>
    </source>
</evidence>
<feature type="compositionally biased region" description="Basic and acidic residues" evidence="1">
    <location>
        <begin position="90"/>
        <end position="104"/>
    </location>
</feature>
<keyword evidence="2" id="KW-0347">Helicase</keyword>
<keyword evidence="3" id="KW-1185">Reference proteome</keyword>
<gene>
    <name evidence="2" type="ORF">Naga_101403g1</name>
</gene>
<sequence>MAALDKLQELSLVSKICTELDSHLGLADKTLAEFIIHLAESHGDAKSFRTALDENGAEFPPTFCDKLFNLIKAMRPHRVGRKKTYSNGDGGEHEHVEPREARNAKEAAFPGLRCSLPPSLPPSLPLSLPHSLPRLFLPPLSHSPFLPPPPPLGAPPFSLYLFLPSHPHMGPSLSV</sequence>
<name>W7TCI3_9STRA</name>
<dbReference type="EMBL" id="AZIL01002557">
    <property type="protein sequence ID" value="EWM21258.1"/>
    <property type="molecule type" value="Genomic_DNA"/>
</dbReference>
<dbReference type="GO" id="GO:0004386">
    <property type="term" value="F:helicase activity"/>
    <property type="evidence" value="ECO:0007669"/>
    <property type="project" value="UniProtKB-KW"/>
</dbReference>
<feature type="non-terminal residue" evidence="2">
    <location>
        <position position="175"/>
    </location>
</feature>
<organism evidence="2 3">
    <name type="scientific">Nannochloropsis gaditana</name>
    <dbReference type="NCBI Taxonomy" id="72520"/>
    <lineage>
        <taxon>Eukaryota</taxon>
        <taxon>Sar</taxon>
        <taxon>Stramenopiles</taxon>
        <taxon>Ochrophyta</taxon>
        <taxon>Eustigmatophyceae</taxon>
        <taxon>Eustigmatales</taxon>
        <taxon>Monodopsidaceae</taxon>
        <taxon>Nannochloropsis</taxon>
    </lineage>
</organism>
<dbReference type="AlphaFoldDB" id="W7TCI3"/>
<evidence type="ECO:0000313" key="3">
    <source>
        <dbReference type="Proteomes" id="UP000019335"/>
    </source>
</evidence>